<dbReference type="SUPFAM" id="SSF46785">
    <property type="entry name" value="Winged helix' DNA-binding domain"/>
    <property type="match status" value="1"/>
</dbReference>
<evidence type="ECO:0000256" key="7">
    <source>
        <dbReference type="ARBA" id="ARBA00022801"/>
    </source>
</evidence>
<keyword evidence="5 13" id="KW-0645">Protease</keyword>
<evidence type="ECO:0000256" key="3">
    <source>
        <dbReference type="ARBA" id="ARBA00007319"/>
    </source>
</evidence>
<evidence type="ECO:0000256" key="5">
    <source>
        <dbReference type="ARBA" id="ARBA00022670"/>
    </source>
</evidence>
<evidence type="ECO:0000256" key="6">
    <source>
        <dbReference type="ARBA" id="ARBA00022723"/>
    </source>
</evidence>
<dbReference type="Proteomes" id="UP000054251">
    <property type="component" value="Unassembled WGS sequence"/>
</dbReference>
<dbReference type="OrthoDB" id="5876363at2759"/>
<dbReference type="EMBL" id="LMYN01000192">
    <property type="protein sequence ID" value="KRZ98930.1"/>
    <property type="molecule type" value="Genomic_DNA"/>
</dbReference>
<gene>
    <name evidence="13" type="ORF">AC631_05317</name>
</gene>
<evidence type="ECO:0000313" key="13">
    <source>
        <dbReference type="EMBL" id="KRZ98930.1"/>
    </source>
</evidence>
<accession>A0A0V1PS07</accession>
<dbReference type="InterPro" id="IPR047113">
    <property type="entry name" value="PA2G4/ARX1"/>
</dbReference>
<evidence type="ECO:0000256" key="9">
    <source>
        <dbReference type="ARBA" id="ARBA00023242"/>
    </source>
</evidence>
<dbReference type="GO" id="GO:0005737">
    <property type="term" value="C:cytoplasm"/>
    <property type="evidence" value="ECO:0007669"/>
    <property type="project" value="UniProtKB-SubCell"/>
</dbReference>
<keyword evidence="7" id="KW-0378">Hydrolase</keyword>
<dbReference type="GO" id="GO:0005634">
    <property type="term" value="C:nucleus"/>
    <property type="evidence" value="ECO:0007669"/>
    <property type="project" value="UniProtKB-SubCell"/>
</dbReference>
<proteinExistence type="inferred from homology"/>
<comment type="subcellular location">
    <subcellularLocation>
        <location evidence="2">Cytoplasm</location>
    </subcellularLocation>
    <subcellularLocation>
        <location evidence="1">Nucleus</location>
    </subcellularLocation>
</comment>
<keyword evidence="6" id="KW-0479">Metal-binding</keyword>
<dbReference type="GeneID" id="26842326"/>
<dbReference type="InterPro" id="IPR036390">
    <property type="entry name" value="WH_DNA-bd_sf"/>
</dbReference>
<dbReference type="PANTHER" id="PTHR10804">
    <property type="entry name" value="PROTEASE FAMILY M24 METHIONYL AMINOPEPTIDASE, AMINOPEPTIDASE P"/>
    <property type="match status" value="1"/>
</dbReference>
<comment type="caution">
    <text evidence="13">The sequence shown here is derived from an EMBL/GenBank/DDBJ whole genome shotgun (WGS) entry which is preliminary data.</text>
</comment>
<dbReference type="RefSeq" id="XP_015465033.1">
    <property type="nucleotide sequence ID" value="XM_015614146.1"/>
</dbReference>
<keyword evidence="14" id="KW-1185">Reference proteome</keyword>
<dbReference type="Gene3D" id="1.10.10.10">
    <property type="entry name" value="Winged helix-like DNA-binding domain superfamily/Winged helix DNA-binding domain"/>
    <property type="match status" value="1"/>
</dbReference>
<dbReference type="GO" id="GO:0046872">
    <property type="term" value="F:metal ion binding"/>
    <property type="evidence" value="ECO:0007669"/>
    <property type="project" value="UniProtKB-KW"/>
</dbReference>
<evidence type="ECO:0000313" key="14">
    <source>
        <dbReference type="Proteomes" id="UP000054251"/>
    </source>
</evidence>
<evidence type="ECO:0000256" key="10">
    <source>
        <dbReference type="ARBA" id="ARBA00026155"/>
    </source>
</evidence>
<evidence type="ECO:0000256" key="12">
    <source>
        <dbReference type="ARBA" id="ARBA00034680"/>
    </source>
</evidence>
<name>A0A0V1PS07_9ASCO</name>
<keyword evidence="8 13" id="KW-0482">Metalloprotease</keyword>
<evidence type="ECO:0000256" key="2">
    <source>
        <dbReference type="ARBA" id="ARBA00004496"/>
    </source>
</evidence>
<evidence type="ECO:0000256" key="11">
    <source>
        <dbReference type="ARBA" id="ARBA00033475"/>
    </source>
</evidence>
<dbReference type="AlphaFoldDB" id="A0A0V1PS07"/>
<dbReference type="InterPro" id="IPR036388">
    <property type="entry name" value="WH-like_DNA-bd_sf"/>
</dbReference>
<dbReference type="GO" id="GO:0008237">
    <property type="term" value="F:metallopeptidase activity"/>
    <property type="evidence" value="ECO:0007669"/>
    <property type="project" value="UniProtKB-KW"/>
</dbReference>
<evidence type="ECO:0000256" key="8">
    <source>
        <dbReference type="ARBA" id="ARBA00023049"/>
    </source>
</evidence>
<comment type="function">
    <text evidence="12">Probable metalloprotease involved in proper assembly of pre-ribosomal particles during the biogenesis of the 60S ribosomal subunit. Accompanies the pre-60S particles to the cytoplasm.</text>
</comment>
<evidence type="ECO:0000256" key="4">
    <source>
        <dbReference type="ARBA" id="ARBA00022490"/>
    </source>
</evidence>
<comment type="similarity">
    <text evidence="3">Belongs to the peptidase M24 family.</text>
</comment>
<organism evidence="13 14">
    <name type="scientific">Debaryomyces fabryi</name>
    <dbReference type="NCBI Taxonomy" id="58627"/>
    <lineage>
        <taxon>Eukaryota</taxon>
        <taxon>Fungi</taxon>
        <taxon>Dikarya</taxon>
        <taxon>Ascomycota</taxon>
        <taxon>Saccharomycotina</taxon>
        <taxon>Pichiomycetes</taxon>
        <taxon>Debaryomycetaceae</taxon>
        <taxon>Debaryomyces</taxon>
    </lineage>
</organism>
<keyword evidence="9" id="KW-0539">Nucleus</keyword>
<dbReference type="PANTHER" id="PTHR10804:SF102">
    <property type="entry name" value="METALLOPROTEASE ARX1-RELATED"/>
    <property type="match status" value="1"/>
</dbReference>
<reference evidence="13 14" key="1">
    <citation type="submission" date="2015-11" db="EMBL/GenBank/DDBJ databases">
        <title>The genome of Debaryomyces fabryi.</title>
        <authorList>
            <person name="Tafer H."/>
            <person name="Lopandic K."/>
        </authorList>
    </citation>
    <scope>NUCLEOTIDE SEQUENCE [LARGE SCALE GENOMIC DNA]</scope>
    <source>
        <strain evidence="13 14">CBS 789</strain>
    </source>
</reference>
<dbReference type="SUPFAM" id="SSF55920">
    <property type="entry name" value="Creatinase/aminopeptidase"/>
    <property type="match status" value="1"/>
</dbReference>
<dbReference type="Gene3D" id="3.90.230.10">
    <property type="entry name" value="Creatinase/methionine aminopeptidase superfamily"/>
    <property type="match status" value="1"/>
</dbReference>
<dbReference type="GO" id="GO:0006508">
    <property type="term" value="P:proteolysis"/>
    <property type="evidence" value="ECO:0007669"/>
    <property type="project" value="UniProtKB-KW"/>
</dbReference>
<dbReference type="InterPro" id="IPR036005">
    <property type="entry name" value="Creatinase/aminopeptidase-like"/>
</dbReference>
<sequence>MQLAVHQDDADILLKEKNQLNESILDKYRVAGQIAQTGLKYVISLINDSYHFGKTEAPYTCQELCVMGDSMLTRLLAKVYNTEIREKGISNPVSIELNEIVGNFAPEIDDASKFTFGAGDIVTVTLGVHIDGYAANVSHTVVIYPPGVTIDNELKPPGPLLGSKADSICAAHIATETVVALLGLALTPEKLPTQLDPNNTKLVTGKQIRDIVNSIAESFNCTVVPGSKVRRIRRFLAGQAEGVVAEKDFKGVVWGEADQEELLLNKYNKNDDQQLVLHNKQRSEFTNNSSAIPTDEFVVAAGEVYNVDIKMCSTSEFKELGLVTLEEIDEFTGVNNKTNEFKTKSTIYIRDYAVNYQLRLKNSRSLLGKIDKEFTVFPFKLSHTSPSYPVTNAQDLATLKKELVANKLGLSELANRHLINAKPIQVTKFIPFETILKTSNPSGKHGIDSNKPALPGMEIPLPNLGISSLKLKSLLKNSSSIANARELTTVILNSFNNSNEVIRLTGGNNSAPCWVHSDYLLNSHCKESVDYLLQLSKDKRFGIKVKECQPMKLAADVPESMQMD</sequence>
<protein>
    <recommendedName>
        <fullName evidence="10">Probable metalloprotease ARX1</fullName>
    </recommendedName>
    <alternativeName>
        <fullName evidence="11">Associated with ribosomal export complex protein 1</fullName>
    </alternativeName>
</protein>
<evidence type="ECO:0000256" key="1">
    <source>
        <dbReference type="ARBA" id="ARBA00004123"/>
    </source>
</evidence>
<keyword evidence="4" id="KW-0963">Cytoplasm</keyword>